<evidence type="ECO:0000313" key="2">
    <source>
        <dbReference type="EMBL" id="GAU10802.1"/>
    </source>
</evidence>
<dbReference type="GO" id="GO:0010073">
    <property type="term" value="P:meristem maintenance"/>
    <property type="evidence" value="ECO:0007669"/>
    <property type="project" value="InterPro"/>
</dbReference>
<dbReference type="InterPro" id="IPR044824">
    <property type="entry name" value="MAIN-like"/>
</dbReference>
<dbReference type="AlphaFoldDB" id="A0A1B5Z9P2"/>
<feature type="domain" description="Aminotransferase-like plant mobile" evidence="1">
    <location>
        <begin position="67"/>
        <end position="144"/>
    </location>
</feature>
<protein>
    <recommendedName>
        <fullName evidence="1">Aminotransferase-like plant mobile domain-containing protein</fullName>
    </recommendedName>
</protein>
<dbReference type="Proteomes" id="UP000242715">
    <property type="component" value="Unassembled WGS sequence"/>
</dbReference>
<organism evidence="2 3">
    <name type="scientific">Trifolium subterraneum</name>
    <name type="common">Subterranean clover</name>
    <dbReference type="NCBI Taxonomy" id="3900"/>
    <lineage>
        <taxon>Eukaryota</taxon>
        <taxon>Viridiplantae</taxon>
        <taxon>Streptophyta</taxon>
        <taxon>Embryophyta</taxon>
        <taxon>Tracheophyta</taxon>
        <taxon>Spermatophyta</taxon>
        <taxon>Magnoliopsida</taxon>
        <taxon>eudicotyledons</taxon>
        <taxon>Gunneridae</taxon>
        <taxon>Pentapetalae</taxon>
        <taxon>rosids</taxon>
        <taxon>fabids</taxon>
        <taxon>Fabales</taxon>
        <taxon>Fabaceae</taxon>
        <taxon>Papilionoideae</taxon>
        <taxon>50 kb inversion clade</taxon>
        <taxon>NPAAA clade</taxon>
        <taxon>Hologalegina</taxon>
        <taxon>IRL clade</taxon>
        <taxon>Trifolieae</taxon>
        <taxon>Trifolium</taxon>
    </lineage>
</organism>
<proteinExistence type="predicted"/>
<name>A0A1B5Z9P2_TRISU</name>
<dbReference type="Pfam" id="PF10536">
    <property type="entry name" value="PMD"/>
    <property type="match status" value="1"/>
</dbReference>
<feature type="non-terminal residue" evidence="2">
    <location>
        <position position="1"/>
    </location>
</feature>
<feature type="non-terminal residue" evidence="2">
    <location>
        <position position="178"/>
    </location>
</feature>
<comment type="caution">
    <text evidence="2">The sequence shown here is derived from an EMBL/GenBank/DDBJ whole genome shotgun (WGS) entry which is preliminary data.</text>
</comment>
<accession>A0A1B5Z9P2</accession>
<dbReference type="PANTHER" id="PTHR46033">
    <property type="entry name" value="PROTEIN MAIN-LIKE 2"/>
    <property type="match status" value="1"/>
</dbReference>
<dbReference type="PANTHER" id="PTHR46033:SF8">
    <property type="entry name" value="PROTEIN MAINTENANCE OF MERISTEMS-LIKE"/>
    <property type="match status" value="1"/>
</dbReference>
<dbReference type="EMBL" id="BCLP01053210">
    <property type="protein sequence ID" value="GAU10802.1"/>
    <property type="molecule type" value="Genomic_DNA"/>
</dbReference>
<reference evidence="3" key="1">
    <citation type="journal article" date="2017" name="Front. Plant Sci.">
        <title>Climate Clever Clovers: New Paradigm to Reduce the Environmental Footprint of Ruminants by Breeding Low Methanogenic Forages Utilizing Haplotype Variation.</title>
        <authorList>
            <person name="Kaur P."/>
            <person name="Appels R."/>
            <person name="Bayer P.E."/>
            <person name="Keeble-Gagnere G."/>
            <person name="Wang J."/>
            <person name="Hirakawa H."/>
            <person name="Shirasawa K."/>
            <person name="Vercoe P."/>
            <person name="Stefanova K."/>
            <person name="Durmic Z."/>
            <person name="Nichols P."/>
            <person name="Revell C."/>
            <person name="Isobe S.N."/>
            <person name="Edwards D."/>
            <person name="Erskine W."/>
        </authorList>
    </citation>
    <scope>NUCLEOTIDE SEQUENCE [LARGE SCALE GENOMIC DNA]</scope>
    <source>
        <strain evidence="3">cv. Daliak</strain>
    </source>
</reference>
<evidence type="ECO:0000313" key="3">
    <source>
        <dbReference type="Proteomes" id="UP000242715"/>
    </source>
</evidence>
<keyword evidence="3" id="KW-1185">Reference proteome</keyword>
<evidence type="ECO:0000259" key="1">
    <source>
        <dbReference type="Pfam" id="PF10536"/>
    </source>
</evidence>
<dbReference type="InterPro" id="IPR019557">
    <property type="entry name" value="AminoTfrase-like_pln_mobile"/>
</dbReference>
<gene>
    <name evidence="2" type="ORF">TSUD_425280</name>
</gene>
<dbReference type="OrthoDB" id="1436252at2759"/>
<sequence length="178" mass="20405">DLSVIPTYGKHIAARLWKGEYNLRTLKCMNNGKKVIDFIKPDTNLEWFWSVVDASRLRPLLKTNYGQVDHGLLTAFTERWHSETGTFHLPLGEMTITLDDVSCLLHLPIDGKMLIHVGTSLNQDESVDMCNEFLNFNQVDCNKEFTKMKGSHISFAKLQQIYHDNLNNALQAESDELH</sequence>